<keyword evidence="6 15" id="KW-0808">Transferase</keyword>
<dbReference type="NCBIfam" id="TIGR00083">
    <property type="entry name" value="ribF"/>
    <property type="match status" value="1"/>
</dbReference>
<keyword evidence="18" id="KW-1185">Reference proteome</keyword>
<keyword evidence="12" id="KW-0511">Multifunctional enzyme</keyword>
<dbReference type="SMART" id="SM00904">
    <property type="entry name" value="Flavokinase"/>
    <property type="match status" value="1"/>
</dbReference>
<evidence type="ECO:0000256" key="12">
    <source>
        <dbReference type="ARBA" id="ARBA00023268"/>
    </source>
</evidence>
<dbReference type="InterPro" id="IPR002606">
    <property type="entry name" value="Riboflavin_kinase_bac"/>
</dbReference>
<dbReference type="EMBL" id="VUNR01000017">
    <property type="protein sequence ID" value="MSU09159.1"/>
    <property type="molecule type" value="Genomic_DNA"/>
</dbReference>
<dbReference type="NCBIfam" id="NF004162">
    <property type="entry name" value="PRK05627.1-5"/>
    <property type="match status" value="1"/>
</dbReference>
<dbReference type="FunFam" id="2.40.30.30:FF:000003">
    <property type="entry name" value="Riboflavin biosynthesis protein"/>
    <property type="match status" value="1"/>
</dbReference>
<dbReference type="Proteomes" id="UP000433181">
    <property type="component" value="Unassembled WGS sequence"/>
</dbReference>
<dbReference type="InterPro" id="IPR014729">
    <property type="entry name" value="Rossmann-like_a/b/a_fold"/>
</dbReference>
<evidence type="ECO:0000256" key="3">
    <source>
        <dbReference type="ARBA" id="ARBA00005201"/>
    </source>
</evidence>
<dbReference type="GeneID" id="96779093"/>
<dbReference type="GO" id="GO:0009398">
    <property type="term" value="P:FMN biosynthetic process"/>
    <property type="evidence" value="ECO:0007669"/>
    <property type="project" value="UniProtKB-UniRule"/>
</dbReference>
<evidence type="ECO:0000256" key="9">
    <source>
        <dbReference type="ARBA" id="ARBA00022777"/>
    </source>
</evidence>
<evidence type="ECO:0000256" key="15">
    <source>
        <dbReference type="PIRNR" id="PIRNR004491"/>
    </source>
</evidence>
<evidence type="ECO:0000256" key="8">
    <source>
        <dbReference type="ARBA" id="ARBA00022741"/>
    </source>
</evidence>
<comment type="catalytic activity">
    <reaction evidence="13 15">
        <text>riboflavin + ATP = FMN + ADP + H(+)</text>
        <dbReference type="Rhea" id="RHEA:14357"/>
        <dbReference type="ChEBI" id="CHEBI:15378"/>
        <dbReference type="ChEBI" id="CHEBI:30616"/>
        <dbReference type="ChEBI" id="CHEBI:57986"/>
        <dbReference type="ChEBI" id="CHEBI:58210"/>
        <dbReference type="ChEBI" id="CHEBI:456216"/>
        <dbReference type="EC" id="2.7.1.26"/>
    </reaction>
</comment>
<comment type="caution">
    <text evidence="17">The sequence shown here is derived from an EMBL/GenBank/DDBJ whole genome shotgun (WGS) entry which is preliminary data.</text>
</comment>
<keyword evidence="11 15" id="KW-0067">ATP-binding</keyword>
<dbReference type="GO" id="GO:0006747">
    <property type="term" value="P:FAD biosynthetic process"/>
    <property type="evidence" value="ECO:0007669"/>
    <property type="project" value="UniProtKB-UniRule"/>
</dbReference>
<organism evidence="17 18">
    <name type="scientific">Anaerovibrio slackiae</name>
    <dbReference type="NCBI Taxonomy" id="2652309"/>
    <lineage>
        <taxon>Bacteria</taxon>
        <taxon>Bacillati</taxon>
        <taxon>Bacillota</taxon>
        <taxon>Negativicutes</taxon>
        <taxon>Selenomonadales</taxon>
        <taxon>Selenomonadaceae</taxon>
        <taxon>Anaerovibrio</taxon>
    </lineage>
</organism>
<comment type="catalytic activity">
    <reaction evidence="14 15">
        <text>FMN + ATP + H(+) = FAD + diphosphate</text>
        <dbReference type="Rhea" id="RHEA:17237"/>
        <dbReference type="ChEBI" id="CHEBI:15378"/>
        <dbReference type="ChEBI" id="CHEBI:30616"/>
        <dbReference type="ChEBI" id="CHEBI:33019"/>
        <dbReference type="ChEBI" id="CHEBI:57692"/>
        <dbReference type="ChEBI" id="CHEBI:58210"/>
        <dbReference type="EC" id="2.7.7.2"/>
    </reaction>
</comment>
<keyword evidence="8 15" id="KW-0547">Nucleotide-binding</keyword>
<dbReference type="SUPFAM" id="SSF52374">
    <property type="entry name" value="Nucleotidylyl transferase"/>
    <property type="match status" value="1"/>
</dbReference>
<evidence type="ECO:0000259" key="16">
    <source>
        <dbReference type="SMART" id="SM00904"/>
    </source>
</evidence>
<dbReference type="FunFam" id="3.40.50.620:FF:000021">
    <property type="entry name" value="Riboflavin biosynthesis protein"/>
    <property type="match status" value="1"/>
</dbReference>
<evidence type="ECO:0000256" key="10">
    <source>
        <dbReference type="ARBA" id="ARBA00022827"/>
    </source>
</evidence>
<dbReference type="InterPro" id="IPR023468">
    <property type="entry name" value="Riboflavin_kinase"/>
</dbReference>
<dbReference type="InterPro" id="IPR023465">
    <property type="entry name" value="Riboflavin_kinase_dom_sf"/>
</dbReference>
<comment type="function">
    <text evidence="1">Catalyzes the phosphorylation of riboflavin to FMN followed by the adenylation of FMN to FAD.</text>
</comment>
<dbReference type="PANTHER" id="PTHR22749">
    <property type="entry name" value="RIBOFLAVIN KINASE/FMN ADENYLYLTRANSFERASE"/>
    <property type="match status" value="1"/>
</dbReference>
<dbReference type="PIRSF" id="PIRSF004491">
    <property type="entry name" value="FAD_Synth"/>
    <property type="match status" value="1"/>
</dbReference>
<dbReference type="GO" id="GO:0003919">
    <property type="term" value="F:FMN adenylyltransferase activity"/>
    <property type="evidence" value="ECO:0007669"/>
    <property type="project" value="UniProtKB-UniRule"/>
</dbReference>
<evidence type="ECO:0000256" key="1">
    <source>
        <dbReference type="ARBA" id="ARBA00002121"/>
    </source>
</evidence>
<comment type="pathway">
    <text evidence="2 15">Cofactor biosynthesis; FAD biosynthesis; FAD from FMN: step 1/1.</text>
</comment>
<dbReference type="Gene3D" id="3.40.50.620">
    <property type="entry name" value="HUPs"/>
    <property type="match status" value="1"/>
</dbReference>
<evidence type="ECO:0000256" key="2">
    <source>
        <dbReference type="ARBA" id="ARBA00004726"/>
    </source>
</evidence>
<protein>
    <recommendedName>
        <fullName evidence="15">Riboflavin biosynthesis protein</fullName>
    </recommendedName>
    <domain>
        <recommendedName>
            <fullName evidence="15">Riboflavin kinase</fullName>
            <ecNumber evidence="15">2.7.1.26</ecNumber>
        </recommendedName>
        <alternativeName>
            <fullName evidence="15">Flavokinase</fullName>
        </alternativeName>
    </domain>
    <domain>
        <recommendedName>
            <fullName evidence="15">FMN adenylyltransferase</fullName>
            <ecNumber evidence="15">2.7.7.2</ecNumber>
        </recommendedName>
        <alternativeName>
            <fullName evidence="15">FAD pyrophosphorylase</fullName>
        </alternativeName>
        <alternativeName>
            <fullName evidence="15">FAD synthase</fullName>
        </alternativeName>
    </domain>
</protein>
<keyword evidence="5 15" id="KW-0288">FMN</keyword>
<evidence type="ECO:0000313" key="18">
    <source>
        <dbReference type="Proteomes" id="UP000433181"/>
    </source>
</evidence>
<comment type="pathway">
    <text evidence="3 15">Cofactor biosynthesis; FMN biosynthesis; FMN from riboflavin (ATP route): step 1/1.</text>
</comment>
<evidence type="ECO:0000256" key="5">
    <source>
        <dbReference type="ARBA" id="ARBA00022643"/>
    </source>
</evidence>
<dbReference type="AlphaFoldDB" id="A0A6I2UHK7"/>
<evidence type="ECO:0000256" key="6">
    <source>
        <dbReference type="ARBA" id="ARBA00022679"/>
    </source>
</evidence>
<dbReference type="UniPathway" id="UPA00277">
    <property type="reaction ID" value="UER00407"/>
</dbReference>
<dbReference type="PANTHER" id="PTHR22749:SF6">
    <property type="entry name" value="RIBOFLAVIN KINASE"/>
    <property type="match status" value="1"/>
</dbReference>
<dbReference type="GO" id="GO:0005524">
    <property type="term" value="F:ATP binding"/>
    <property type="evidence" value="ECO:0007669"/>
    <property type="project" value="UniProtKB-UniRule"/>
</dbReference>
<sequence length="310" mass="34124">MLICNKFSEARQVLNGRATAVALGTFDGVHVGHQSIIKRAVSLARAHKLTSVVYTFSNHPLAVVAPDRVPMQIGDNISKADIMAELGVQVLVNIPFTEKLCRQSPEDFLLDLQQALNPRYVVTGPNFSFGAKAKGNPRMLVRVGEDYGFQAEIGQAVQLDGKMVSSTRIRSLLESGNLEKANEYLGRFFSFGGRVIHGDHRGRKLGFPTANLAIGDRRAMLPNGAYAVKVQLDGRLYNGIANIGDNPTFEGCNRRLEVNILDFSKDIYDCPLTVQFVAKLREQKKFSGVDALVKQLHADEEKARKLLASL</sequence>
<comment type="similarity">
    <text evidence="15">Belongs to the ribF family.</text>
</comment>
<dbReference type="Pfam" id="PF06574">
    <property type="entry name" value="FAD_syn"/>
    <property type="match status" value="1"/>
</dbReference>
<accession>A0A6I2UHK7</accession>
<keyword evidence="7 15" id="KW-0548">Nucleotidyltransferase</keyword>
<dbReference type="InterPro" id="IPR015865">
    <property type="entry name" value="Riboflavin_kinase_bac/euk"/>
</dbReference>
<dbReference type="Gene3D" id="2.40.30.30">
    <property type="entry name" value="Riboflavin kinase-like"/>
    <property type="match status" value="1"/>
</dbReference>
<evidence type="ECO:0000256" key="4">
    <source>
        <dbReference type="ARBA" id="ARBA00022630"/>
    </source>
</evidence>
<feature type="domain" description="Riboflavin kinase" evidence="16">
    <location>
        <begin position="184"/>
        <end position="308"/>
    </location>
</feature>
<dbReference type="GO" id="GO:0009231">
    <property type="term" value="P:riboflavin biosynthetic process"/>
    <property type="evidence" value="ECO:0007669"/>
    <property type="project" value="InterPro"/>
</dbReference>
<dbReference type="EC" id="2.7.7.2" evidence="15"/>
<dbReference type="NCBIfam" id="NF004160">
    <property type="entry name" value="PRK05627.1-3"/>
    <property type="match status" value="1"/>
</dbReference>
<dbReference type="RefSeq" id="WP_154407322.1">
    <property type="nucleotide sequence ID" value="NZ_VUNR01000017.1"/>
</dbReference>
<keyword evidence="9 15" id="KW-0418">Kinase</keyword>
<reference evidence="17 18" key="1">
    <citation type="submission" date="2019-08" db="EMBL/GenBank/DDBJ databases">
        <title>In-depth cultivation of the pig gut microbiome towards novel bacterial diversity and tailored functional studies.</title>
        <authorList>
            <person name="Wylensek D."/>
            <person name="Hitch T.C.A."/>
            <person name="Clavel T."/>
        </authorList>
    </citation>
    <scope>NUCLEOTIDE SEQUENCE [LARGE SCALE GENOMIC DNA]</scope>
    <source>
        <strain evidence="17 18">WCA-693-APC-5D-A</strain>
    </source>
</reference>
<dbReference type="GO" id="GO:0008531">
    <property type="term" value="F:riboflavin kinase activity"/>
    <property type="evidence" value="ECO:0007669"/>
    <property type="project" value="UniProtKB-UniRule"/>
</dbReference>
<evidence type="ECO:0000256" key="7">
    <source>
        <dbReference type="ARBA" id="ARBA00022695"/>
    </source>
</evidence>
<keyword evidence="4 15" id="KW-0285">Flavoprotein</keyword>
<gene>
    <name evidence="17" type="ORF">FYJ84_09195</name>
</gene>
<proteinExistence type="inferred from homology"/>
<keyword evidence="10 15" id="KW-0274">FAD</keyword>
<dbReference type="SUPFAM" id="SSF82114">
    <property type="entry name" value="Riboflavin kinase-like"/>
    <property type="match status" value="1"/>
</dbReference>
<dbReference type="InterPro" id="IPR015864">
    <property type="entry name" value="FAD_synthase"/>
</dbReference>
<dbReference type="EC" id="2.7.1.26" evidence="15"/>
<dbReference type="UniPathway" id="UPA00276">
    <property type="reaction ID" value="UER00406"/>
</dbReference>
<name>A0A6I2UHK7_9FIRM</name>
<evidence type="ECO:0000256" key="14">
    <source>
        <dbReference type="ARBA" id="ARBA00049494"/>
    </source>
</evidence>
<dbReference type="CDD" id="cd02064">
    <property type="entry name" value="FAD_synthetase_N"/>
    <property type="match status" value="1"/>
</dbReference>
<evidence type="ECO:0000313" key="17">
    <source>
        <dbReference type="EMBL" id="MSU09159.1"/>
    </source>
</evidence>
<evidence type="ECO:0000256" key="11">
    <source>
        <dbReference type="ARBA" id="ARBA00022840"/>
    </source>
</evidence>
<dbReference type="Pfam" id="PF01687">
    <property type="entry name" value="Flavokinase"/>
    <property type="match status" value="1"/>
</dbReference>
<evidence type="ECO:0000256" key="13">
    <source>
        <dbReference type="ARBA" id="ARBA00047880"/>
    </source>
</evidence>